<dbReference type="PANTHER" id="PTHR37299">
    <property type="entry name" value="TRANSCRIPTIONAL REGULATOR-RELATED"/>
    <property type="match status" value="1"/>
</dbReference>
<gene>
    <name evidence="4" type="ORF">ABR189_01345</name>
</gene>
<keyword evidence="1" id="KW-0597">Phosphoprotein</keyword>
<evidence type="ECO:0000259" key="2">
    <source>
        <dbReference type="PROSITE" id="PS50110"/>
    </source>
</evidence>
<organism evidence="4 5">
    <name type="scientific">Chitinophaga defluvii</name>
    <dbReference type="NCBI Taxonomy" id="3163343"/>
    <lineage>
        <taxon>Bacteria</taxon>
        <taxon>Pseudomonadati</taxon>
        <taxon>Bacteroidota</taxon>
        <taxon>Chitinophagia</taxon>
        <taxon>Chitinophagales</taxon>
        <taxon>Chitinophagaceae</taxon>
        <taxon>Chitinophaga</taxon>
    </lineage>
</organism>
<dbReference type="SUPFAM" id="SSF52172">
    <property type="entry name" value="CheY-like"/>
    <property type="match status" value="1"/>
</dbReference>
<accession>A0ABV2SYX8</accession>
<dbReference type="Gene3D" id="3.40.50.2300">
    <property type="match status" value="1"/>
</dbReference>
<dbReference type="PROSITE" id="PS50110">
    <property type="entry name" value="RESPONSE_REGULATORY"/>
    <property type="match status" value="1"/>
</dbReference>
<feature type="domain" description="Response regulatory" evidence="2">
    <location>
        <begin position="2"/>
        <end position="115"/>
    </location>
</feature>
<reference evidence="4 5" key="1">
    <citation type="submission" date="2024-06" db="EMBL/GenBank/DDBJ databases">
        <title>Chitinophaga defluvii sp. nov., isolated from municipal sewage.</title>
        <authorList>
            <person name="Zhang L."/>
        </authorList>
    </citation>
    <scope>NUCLEOTIDE SEQUENCE [LARGE SCALE GENOMIC DNA]</scope>
    <source>
        <strain evidence="4 5">H8</strain>
    </source>
</reference>
<dbReference type="Proteomes" id="UP001549749">
    <property type="component" value="Unassembled WGS sequence"/>
</dbReference>
<evidence type="ECO:0000313" key="4">
    <source>
        <dbReference type="EMBL" id="MET6995987.1"/>
    </source>
</evidence>
<dbReference type="GO" id="GO:0003677">
    <property type="term" value="F:DNA binding"/>
    <property type="evidence" value="ECO:0007669"/>
    <property type="project" value="UniProtKB-KW"/>
</dbReference>
<dbReference type="PANTHER" id="PTHR37299:SF1">
    <property type="entry name" value="STAGE 0 SPORULATION PROTEIN A HOMOLOG"/>
    <property type="match status" value="1"/>
</dbReference>
<protein>
    <submittedName>
        <fullName evidence="4">LytTR family DNA-binding domain-containing protein</fullName>
    </submittedName>
</protein>
<dbReference type="InterPro" id="IPR011006">
    <property type="entry name" value="CheY-like_superfamily"/>
</dbReference>
<dbReference type="InterPro" id="IPR001789">
    <property type="entry name" value="Sig_transdc_resp-reg_receiver"/>
</dbReference>
<dbReference type="Pfam" id="PF00072">
    <property type="entry name" value="Response_reg"/>
    <property type="match status" value="1"/>
</dbReference>
<evidence type="ECO:0000259" key="3">
    <source>
        <dbReference type="PROSITE" id="PS50930"/>
    </source>
</evidence>
<dbReference type="SMART" id="SM00850">
    <property type="entry name" value="LytTR"/>
    <property type="match status" value="1"/>
</dbReference>
<dbReference type="Gene3D" id="2.40.50.1020">
    <property type="entry name" value="LytTr DNA-binding domain"/>
    <property type="match status" value="1"/>
</dbReference>
<proteinExistence type="predicted"/>
<dbReference type="PROSITE" id="PS50930">
    <property type="entry name" value="HTH_LYTTR"/>
    <property type="match status" value="1"/>
</dbReference>
<comment type="caution">
    <text evidence="4">The sequence shown here is derived from an EMBL/GenBank/DDBJ whole genome shotgun (WGS) entry which is preliminary data.</text>
</comment>
<evidence type="ECO:0000313" key="5">
    <source>
        <dbReference type="Proteomes" id="UP001549749"/>
    </source>
</evidence>
<name>A0ABV2SYX8_9BACT</name>
<feature type="modified residue" description="4-aspartylphosphate" evidence="1">
    <location>
        <position position="55"/>
    </location>
</feature>
<dbReference type="EMBL" id="JBEXAC010000001">
    <property type="protein sequence ID" value="MET6995987.1"/>
    <property type="molecule type" value="Genomic_DNA"/>
</dbReference>
<dbReference type="SMART" id="SM00448">
    <property type="entry name" value="REC"/>
    <property type="match status" value="1"/>
</dbReference>
<evidence type="ECO:0000256" key="1">
    <source>
        <dbReference type="PROSITE-ProRule" id="PRU00169"/>
    </source>
</evidence>
<sequence>MRVVIIEDEKPNATRLKHIIAEISPEIAVVAVLDTIAESVDWFKQHMHPDVVLMDIRLADGLSFDIFSRTTLQCPVIFTTAYDEYAIRAFKVNSIDYLLKPIEKDDLQQALERVSTPQTYKMPAEPVQQLLDFFKQQDVSYRTRFLLPYRDGYKTVLVEDIDFVYSAFKTAHLALKDRTEETVTQTMDELEEQFNPSLFFRANRQHLISIHSIGSIHNYFNGKLKIILKRDPEREVLISKEKAPAFKQWLDK</sequence>
<feature type="domain" description="HTH LytTR-type" evidence="3">
    <location>
        <begin position="145"/>
        <end position="252"/>
    </location>
</feature>
<keyword evidence="4" id="KW-0238">DNA-binding</keyword>
<dbReference type="Pfam" id="PF04397">
    <property type="entry name" value="LytTR"/>
    <property type="match status" value="1"/>
</dbReference>
<dbReference type="InterPro" id="IPR007492">
    <property type="entry name" value="LytTR_DNA-bd_dom"/>
</dbReference>
<keyword evidence="5" id="KW-1185">Reference proteome</keyword>
<dbReference type="RefSeq" id="WP_354658634.1">
    <property type="nucleotide sequence ID" value="NZ_JBEXAC010000001.1"/>
</dbReference>
<dbReference type="InterPro" id="IPR046947">
    <property type="entry name" value="LytR-like"/>
</dbReference>